<evidence type="ECO:0000313" key="3">
    <source>
        <dbReference type="Proteomes" id="UP001220324"/>
    </source>
</evidence>
<gene>
    <name evidence="2" type="ORF">N7494_005138</name>
</gene>
<dbReference type="EMBL" id="JAQIZZ010000004">
    <property type="protein sequence ID" value="KAJ5543859.1"/>
    <property type="molecule type" value="Genomic_DNA"/>
</dbReference>
<protein>
    <submittedName>
        <fullName evidence="2">Uncharacterized protein</fullName>
    </submittedName>
</protein>
<dbReference type="Proteomes" id="UP001220324">
    <property type="component" value="Unassembled WGS sequence"/>
</dbReference>
<proteinExistence type="predicted"/>
<evidence type="ECO:0000313" key="2">
    <source>
        <dbReference type="EMBL" id="KAJ5543859.1"/>
    </source>
</evidence>
<keyword evidence="3" id="KW-1185">Reference proteome</keyword>
<evidence type="ECO:0000256" key="1">
    <source>
        <dbReference type="SAM" id="MobiDB-lite"/>
    </source>
</evidence>
<name>A0AAD6GGR1_9EURO</name>
<comment type="caution">
    <text evidence="2">The sequence shown here is derived from an EMBL/GenBank/DDBJ whole genome shotgun (WGS) entry which is preliminary data.</text>
</comment>
<dbReference type="AlphaFoldDB" id="A0AAD6GGR1"/>
<sequence length="111" mass="11674">MPASSASSPRIEALSAETHSTPDFCPTPHSPMSPTAVATQMGMPAPVKTDGGNGNGNGDVIMVSNEGMNADYSDFSQFALHLGNSTVPFSDREQFGFHDFIAVDEFTSISC</sequence>
<accession>A0AAD6GGR1</accession>
<feature type="region of interest" description="Disordered" evidence="1">
    <location>
        <begin position="1"/>
        <end position="59"/>
    </location>
</feature>
<reference evidence="2 3" key="1">
    <citation type="journal article" date="2023" name="IMA Fungus">
        <title>Comparative genomic study of the Penicillium genus elucidates a diverse pangenome and 15 lateral gene transfer events.</title>
        <authorList>
            <person name="Petersen C."/>
            <person name="Sorensen T."/>
            <person name="Nielsen M.R."/>
            <person name="Sondergaard T.E."/>
            <person name="Sorensen J.L."/>
            <person name="Fitzpatrick D.A."/>
            <person name="Frisvad J.C."/>
            <person name="Nielsen K.L."/>
        </authorList>
    </citation>
    <scope>NUCLEOTIDE SEQUENCE [LARGE SCALE GENOMIC DNA]</scope>
    <source>
        <strain evidence="2 3">IBT 35679</strain>
    </source>
</reference>
<organism evidence="2 3">
    <name type="scientific">Penicillium frequentans</name>
    <dbReference type="NCBI Taxonomy" id="3151616"/>
    <lineage>
        <taxon>Eukaryota</taxon>
        <taxon>Fungi</taxon>
        <taxon>Dikarya</taxon>
        <taxon>Ascomycota</taxon>
        <taxon>Pezizomycotina</taxon>
        <taxon>Eurotiomycetes</taxon>
        <taxon>Eurotiomycetidae</taxon>
        <taxon>Eurotiales</taxon>
        <taxon>Aspergillaceae</taxon>
        <taxon>Penicillium</taxon>
    </lineage>
</organism>